<accession>A0A0K2AJS0</accession>
<dbReference type="EMBL" id="CP012382">
    <property type="protein sequence ID" value="AKZ60667.1"/>
    <property type="molecule type" value="Genomic_DNA"/>
</dbReference>
<proteinExistence type="predicted"/>
<dbReference type="EMBL" id="CP012382">
    <property type="protein sequence ID" value="AKZ53092.1"/>
    <property type="molecule type" value="Genomic_DNA"/>
</dbReference>
<reference evidence="1" key="2">
    <citation type="submission" date="2015-07" db="EMBL/GenBank/DDBJ databases">
        <title>Complete genome sequence of Streptomyces ambofaciens ATCC 23877, the spiramycin producer.</title>
        <authorList>
            <person name="Thibessard A."/>
            <person name="Haas D."/>
            <person name="Gerbaud C."/>
            <person name="Aigle B."/>
            <person name="Lautru S."/>
            <person name="Pernodet J.-L."/>
            <person name="Leblond P."/>
        </authorList>
    </citation>
    <scope>NUCLEOTIDE SEQUENCE [LARGE SCALE GENOMIC DNA]</scope>
    <source>
        <strain evidence="1">ATCC 23877</strain>
    </source>
</reference>
<evidence type="ECO:0000313" key="2">
    <source>
        <dbReference type="EMBL" id="AKZ60667.1"/>
    </source>
</evidence>
<reference evidence="3" key="1">
    <citation type="journal article" date="2015" name="J. Biotechnol.">
        <title>Complete genome sequence of Streptomyces ambofaciens ATCC 23877, the spiramycin producer.</title>
        <authorList>
            <person name="Thibessard A."/>
            <person name="Haas D."/>
            <person name="Gerbaud C."/>
            <person name="Aigle B."/>
            <person name="Lautru S."/>
            <person name="Pernodet J.L."/>
            <person name="Leblond P."/>
        </authorList>
    </citation>
    <scope>NUCLEOTIDE SEQUENCE [LARGE SCALE GENOMIC DNA]</scope>
    <source>
        <strain evidence="3">ATCC 23877 / 3486 / DSM 40053 / JCM 4204 / NBRC 12836 / NRRL B-2516</strain>
    </source>
</reference>
<dbReference type="KEGG" id="samb:SAM23877_0043"/>
<sequence length="36" mass="4069">MVDLVGVLVIAHSDKQDAAATWKKTRFCKTGHTKRR</sequence>
<dbReference type="KEGG" id="samb:SAM23877_7626"/>
<gene>
    <name evidence="1" type="ORF">SAM23877_0043</name>
    <name evidence="2" type="ORF">SAM23877_7626</name>
</gene>
<name>A0A0K2AJS0_STRA7</name>
<evidence type="ECO:0000313" key="1">
    <source>
        <dbReference type="EMBL" id="AKZ53092.1"/>
    </source>
</evidence>
<organism evidence="1 3">
    <name type="scientific">Streptomyces ambofaciens (strain ATCC 23877 / 3486 / DSM 40053 / JCM 4204 / NBRC 12836 / NRRL B-2516)</name>
    <dbReference type="NCBI Taxonomy" id="278992"/>
    <lineage>
        <taxon>Bacteria</taxon>
        <taxon>Bacillati</taxon>
        <taxon>Actinomycetota</taxon>
        <taxon>Actinomycetes</taxon>
        <taxon>Kitasatosporales</taxon>
        <taxon>Streptomycetaceae</taxon>
        <taxon>Streptomyces</taxon>
    </lineage>
</organism>
<evidence type="ECO:0000313" key="3">
    <source>
        <dbReference type="Proteomes" id="UP000061018"/>
    </source>
</evidence>
<protein>
    <submittedName>
        <fullName evidence="1">Uncharacterized protein</fullName>
    </submittedName>
</protein>
<dbReference type="Proteomes" id="UP000061018">
    <property type="component" value="Chromosome"/>
</dbReference>
<dbReference type="AlphaFoldDB" id="A0A0K2AJS0"/>